<dbReference type="RefSeq" id="WP_251263019.1">
    <property type="nucleotide sequence ID" value="NZ_JAMQGP010000013.1"/>
</dbReference>
<protein>
    <submittedName>
        <fullName evidence="2">Uncharacterized protein</fullName>
    </submittedName>
</protein>
<proteinExistence type="predicted"/>
<keyword evidence="3" id="KW-1185">Reference proteome</keyword>
<evidence type="ECO:0000313" key="2">
    <source>
        <dbReference type="EMBL" id="MCM2681537.1"/>
    </source>
</evidence>
<sequence length="192" mass="22060">MKKFILIFFLIAHTVGAQTLYPSEHDTPAGKAELNSFLVYCDDDCYFTMFLKVQRLDFESSNEAGAMYRVWNKNRDQYILFGIDANKTKKEPQITIVSSKDGKKHILGTSELEAFEGFRFEWKDGFYELKNLRSVPYENYSKIEESGLGFKGNLDFKPHSIEYLFLGAKLTQFVDATSQNINPEWKKVGSGS</sequence>
<feature type="chain" id="PRO_5041329580" evidence="1">
    <location>
        <begin position="18"/>
        <end position="192"/>
    </location>
</feature>
<keyword evidence="1" id="KW-0732">Signal</keyword>
<gene>
    <name evidence="2" type="ORF">NAF29_17980</name>
</gene>
<dbReference type="AlphaFoldDB" id="A0AA41W900"/>
<comment type="caution">
    <text evidence="2">The sequence shown here is derived from an EMBL/GenBank/DDBJ whole genome shotgun (WGS) entry which is preliminary data.</text>
</comment>
<organism evidence="2 3">
    <name type="scientific">Echinimonas agarilytica</name>
    <dbReference type="NCBI Taxonomy" id="1215918"/>
    <lineage>
        <taxon>Bacteria</taxon>
        <taxon>Pseudomonadati</taxon>
        <taxon>Pseudomonadota</taxon>
        <taxon>Gammaproteobacteria</taxon>
        <taxon>Alteromonadales</taxon>
        <taxon>Echinimonadaceae</taxon>
        <taxon>Echinimonas</taxon>
    </lineage>
</organism>
<evidence type="ECO:0000256" key="1">
    <source>
        <dbReference type="SAM" id="SignalP"/>
    </source>
</evidence>
<dbReference type="Proteomes" id="UP001165393">
    <property type="component" value="Unassembled WGS sequence"/>
</dbReference>
<evidence type="ECO:0000313" key="3">
    <source>
        <dbReference type="Proteomes" id="UP001165393"/>
    </source>
</evidence>
<reference evidence="2 3" key="1">
    <citation type="journal article" date="2013" name="Antonie Van Leeuwenhoek">
        <title>Echinimonas agarilytica gen. nov., sp. nov., a new gammaproteobacterium isolated from the sea urchin Strongylocentrotus intermedius.</title>
        <authorList>
            <person name="Nedashkovskaya O.I."/>
            <person name="Stenkova A.M."/>
            <person name="Zhukova N.V."/>
            <person name="Van Trappen S."/>
            <person name="Lee J.S."/>
            <person name="Kim S.B."/>
        </authorList>
    </citation>
    <scope>NUCLEOTIDE SEQUENCE [LARGE SCALE GENOMIC DNA]</scope>
    <source>
        <strain evidence="2 3">KMM 6351</strain>
    </source>
</reference>
<feature type="signal peptide" evidence="1">
    <location>
        <begin position="1"/>
        <end position="17"/>
    </location>
</feature>
<accession>A0AA41W900</accession>
<dbReference type="EMBL" id="JAMQGP010000013">
    <property type="protein sequence ID" value="MCM2681537.1"/>
    <property type="molecule type" value="Genomic_DNA"/>
</dbReference>
<name>A0AA41W900_9GAMM</name>